<evidence type="ECO:0000256" key="1">
    <source>
        <dbReference type="SAM" id="MobiDB-lite"/>
    </source>
</evidence>
<protein>
    <submittedName>
        <fullName evidence="4">Putative membrane protein</fullName>
    </submittedName>
</protein>
<name>A0A3R7GVJ5_9EURY</name>
<dbReference type="SUPFAM" id="SSF46785">
    <property type="entry name" value="Winged helix' DNA-binding domain"/>
    <property type="match status" value="1"/>
</dbReference>
<reference evidence="4 5" key="1">
    <citation type="submission" date="2018-09" db="EMBL/GenBank/DDBJ databases">
        <title>Genomic Encyclopedia of Archaeal and Bacterial Type Strains, Phase II (KMG-II): from individual species to whole genera.</title>
        <authorList>
            <person name="Goeker M."/>
        </authorList>
    </citation>
    <scope>NUCLEOTIDE SEQUENCE [LARGE SCALE GENOMIC DNA]</scope>
    <source>
        <strain evidence="4 5">DSM 13151</strain>
    </source>
</reference>
<feature type="compositionally biased region" description="Low complexity" evidence="1">
    <location>
        <begin position="351"/>
        <end position="395"/>
    </location>
</feature>
<comment type="caution">
    <text evidence="4">The sequence shown here is derived from an EMBL/GenBank/DDBJ whole genome shotgun (WGS) entry which is preliminary data.</text>
</comment>
<dbReference type="Pfam" id="PF24034">
    <property type="entry name" value="DUF7343"/>
    <property type="match status" value="1"/>
</dbReference>
<dbReference type="InterPro" id="IPR011991">
    <property type="entry name" value="ArsR-like_HTH"/>
</dbReference>
<accession>A0A3R7GVJ5</accession>
<dbReference type="AlphaFoldDB" id="A0A3R7GVJ5"/>
<dbReference type="InterPro" id="IPR055769">
    <property type="entry name" value="DUF7345"/>
</dbReference>
<feature type="domain" description="DUF7343" evidence="2">
    <location>
        <begin position="402"/>
        <end position="462"/>
    </location>
</feature>
<proteinExistence type="predicted"/>
<dbReference type="CDD" id="cd00090">
    <property type="entry name" value="HTH_ARSR"/>
    <property type="match status" value="1"/>
</dbReference>
<organism evidence="4 5">
    <name type="scientific">Halopiger aswanensis</name>
    <dbReference type="NCBI Taxonomy" id="148449"/>
    <lineage>
        <taxon>Archaea</taxon>
        <taxon>Methanobacteriati</taxon>
        <taxon>Methanobacteriota</taxon>
        <taxon>Stenosarchaea group</taxon>
        <taxon>Halobacteria</taxon>
        <taxon>Halobacteriales</taxon>
        <taxon>Natrialbaceae</taxon>
        <taxon>Halopiger</taxon>
    </lineage>
</organism>
<evidence type="ECO:0000259" key="3">
    <source>
        <dbReference type="Pfam" id="PF24036"/>
    </source>
</evidence>
<feature type="compositionally biased region" description="Polar residues" evidence="1">
    <location>
        <begin position="62"/>
        <end position="73"/>
    </location>
</feature>
<dbReference type="Proteomes" id="UP000283805">
    <property type="component" value="Unassembled WGS sequence"/>
</dbReference>
<sequence length="476" mass="49725">MTRPGPVGVLIVVLVLTVSAVGSGPILLAGATTGFGPEPGSDSVLESSADTGPATGSAVAGTDSSGTTHTLESSPPAATVGTADPATVSPFTVSVEDFDKTTFEITVHENGSATWTFSYEQQLGQGDNDTSEESFETFAEEFEGSETELYTLFTEQAQAMVESGTELTGREMAATNFNRSARIDGPLNPVGVVEMSFRWDGFAATEDGEVIVGDVFQNLYLTADQSMVIAAGDGLTFQHVEPEGDYTYQYDSRSSDTELEEAESVRWRGEREFFDGRPRVVFDRTAASGGVLSSVPDAGPSLPVVTAGLAVLLAVGGAVWYRRRDGSGADGGSSETPAAAVSNSSRERTGTDAATPTGAADSEHPAPSATSAATAPAGSSSDAADSAAGSGSRTDPLSDEELLTDEDRVVKLIRENGGRMKQVNIVEETGWSKSKVSMLLSDMEDEGLISKLRVGRENIISLDGFEPEATKSPFDE</sequence>
<keyword evidence="5" id="KW-1185">Reference proteome</keyword>
<dbReference type="Gene3D" id="1.10.10.10">
    <property type="entry name" value="Winged helix-like DNA-binding domain superfamily/Winged helix DNA-binding domain"/>
    <property type="match status" value="1"/>
</dbReference>
<dbReference type="EMBL" id="RAPO01000002">
    <property type="protein sequence ID" value="RKD94989.1"/>
    <property type="molecule type" value="Genomic_DNA"/>
</dbReference>
<dbReference type="InterPro" id="IPR036388">
    <property type="entry name" value="WH-like_DNA-bd_sf"/>
</dbReference>
<feature type="region of interest" description="Disordered" evidence="1">
    <location>
        <begin position="33"/>
        <end position="85"/>
    </location>
</feature>
<feature type="domain" description="DUF7345" evidence="3">
    <location>
        <begin position="104"/>
        <end position="234"/>
    </location>
</feature>
<dbReference type="OrthoDB" id="27885at2157"/>
<dbReference type="RefSeq" id="WP_120244304.1">
    <property type="nucleotide sequence ID" value="NZ_RAPO01000002.1"/>
</dbReference>
<feature type="region of interest" description="Disordered" evidence="1">
    <location>
        <begin position="326"/>
        <end position="403"/>
    </location>
</feature>
<evidence type="ECO:0000313" key="4">
    <source>
        <dbReference type="EMBL" id="RKD94989.1"/>
    </source>
</evidence>
<dbReference type="InterPro" id="IPR055767">
    <property type="entry name" value="DUF7343"/>
</dbReference>
<evidence type="ECO:0000313" key="5">
    <source>
        <dbReference type="Proteomes" id="UP000283805"/>
    </source>
</evidence>
<dbReference type="InterPro" id="IPR036390">
    <property type="entry name" value="WH_DNA-bd_sf"/>
</dbReference>
<gene>
    <name evidence="4" type="ORF">ATJ93_1836</name>
</gene>
<evidence type="ECO:0000259" key="2">
    <source>
        <dbReference type="Pfam" id="PF24034"/>
    </source>
</evidence>
<dbReference type="Pfam" id="PF24036">
    <property type="entry name" value="DUF7345"/>
    <property type="match status" value="1"/>
</dbReference>